<proteinExistence type="predicted"/>
<organism evidence="1">
    <name type="scientific">marine metagenome</name>
    <dbReference type="NCBI Taxonomy" id="408172"/>
    <lineage>
        <taxon>unclassified sequences</taxon>
        <taxon>metagenomes</taxon>
        <taxon>ecological metagenomes</taxon>
    </lineage>
</organism>
<protein>
    <submittedName>
        <fullName evidence="1">Uncharacterized protein</fullName>
    </submittedName>
</protein>
<sequence length="161" mass="18498">MKKQIFTFWALFTVLVSSPQADTASNESLKLSDIWMSGDALFDSILQGQIEFLENELFLIFNSKNNSDDFDISCGKETQNGSYFFRACEPAFLSLARQRNSSEWRAGREALLTTESIREIFRSKLEGMDSVFSKLLLEDKKALELSERLMSLRQNIKTNRN</sequence>
<gene>
    <name evidence="1" type="ORF">METZ01_LOCUS467525</name>
</gene>
<evidence type="ECO:0000313" key="1">
    <source>
        <dbReference type="EMBL" id="SVE14671.1"/>
    </source>
</evidence>
<accession>A0A383B444</accession>
<dbReference type="AlphaFoldDB" id="A0A383B444"/>
<name>A0A383B444_9ZZZZ</name>
<dbReference type="EMBL" id="UINC01197274">
    <property type="protein sequence ID" value="SVE14671.1"/>
    <property type="molecule type" value="Genomic_DNA"/>
</dbReference>
<reference evidence="1" key="1">
    <citation type="submission" date="2018-05" db="EMBL/GenBank/DDBJ databases">
        <authorList>
            <person name="Lanie J.A."/>
            <person name="Ng W.-L."/>
            <person name="Kazmierczak K.M."/>
            <person name="Andrzejewski T.M."/>
            <person name="Davidsen T.M."/>
            <person name="Wayne K.J."/>
            <person name="Tettelin H."/>
            <person name="Glass J.I."/>
            <person name="Rusch D."/>
            <person name="Podicherti R."/>
            <person name="Tsui H.-C.T."/>
            <person name="Winkler M.E."/>
        </authorList>
    </citation>
    <scope>NUCLEOTIDE SEQUENCE</scope>
</reference>